<proteinExistence type="predicted"/>
<dbReference type="RefSeq" id="WP_057814729.1">
    <property type="nucleotide sequence ID" value="NZ_CP031598.1"/>
</dbReference>
<gene>
    <name evidence="2" type="ORF">RIdsm_01348</name>
</gene>
<evidence type="ECO:0000313" key="2">
    <source>
        <dbReference type="EMBL" id="QEW25561.1"/>
    </source>
</evidence>
<sequence>MTDFKTPETVGDSEEPVVTPHAPEFAFDPTDPWTETFQRGLEIAGLGGKRVYEVGIGTGINVAFMLQICEAALVSGSDLDPRLAGLAERNVRDLAPRRADRFHPVEGAVSLIDTPEARAQVGRSDVIVGCLPQVGEPDDVRLRAFRTAQKAKLAKGADTRDEDHIAHYYPWAEFDSYPFNSVGLGLNEALLRRTRATAPAADVVLNFGARVGSAVLFELFEANGYVPEKLHSQIVLQHAGTDISFFVALENALAQTGLEREFTCEFYGDPEGATRLSATEAQALVDTDSAAEIYHEVCVIRGRPALSENDPSDS</sequence>
<evidence type="ECO:0000313" key="3">
    <source>
        <dbReference type="Proteomes" id="UP000325785"/>
    </source>
</evidence>
<dbReference type="Gene3D" id="3.40.50.150">
    <property type="entry name" value="Vaccinia Virus protein VP39"/>
    <property type="match status" value="1"/>
</dbReference>
<protein>
    <submittedName>
        <fullName evidence="2">Uncharacterized protein</fullName>
    </submittedName>
</protein>
<dbReference type="EMBL" id="CP031598">
    <property type="protein sequence ID" value="QEW25561.1"/>
    <property type="molecule type" value="Genomic_DNA"/>
</dbReference>
<feature type="region of interest" description="Disordered" evidence="1">
    <location>
        <begin position="1"/>
        <end position="31"/>
    </location>
</feature>
<accession>A0A5P3A8S0</accession>
<dbReference type="KEGG" id="rid:RIdsm_01348"/>
<evidence type="ECO:0000256" key="1">
    <source>
        <dbReference type="SAM" id="MobiDB-lite"/>
    </source>
</evidence>
<dbReference type="SUPFAM" id="SSF53335">
    <property type="entry name" value="S-adenosyl-L-methionine-dependent methyltransferases"/>
    <property type="match status" value="1"/>
</dbReference>
<name>A0A5P3A8S0_9RHOB</name>
<dbReference type="InterPro" id="IPR029063">
    <property type="entry name" value="SAM-dependent_MTases_sf"/>
</dbReference>
<dbReference type="AlphaFoldDB" id="A0A5P3A8S0"/>
<dbReference type="Proteomes" id="UP000325785">
    <property type="component" value="Chromosome"/>
</dbReference>
<organism evidence="2 3">
    <name type="scientific">Roseovarius indicus</name>
    <dbReference type="NCBI Taxonomy" id="540747"/>
    <lineage>
        <taxon>Bacteria</taxon>
        <taxon>Pseudomonadati</taxon>
        <taxon>Pseudomonadota</taxon>
        <taxon>Alphaproteobacteria</taxon>
        <taxon>Rhodobacterales</taxon>
        <taxon>Roseobacteraceae</taxon>
        <taxon>Roseovarius</taxon>
    </lineage>
</organism>
<reference evidence="2 3" key="1">
    <citation type="submission" date="2018-08" db="EMBL/GenBank/DDBJ databases">
        <title>Genetic Globetrotter - A new plasmid hitch-hiking vast phylogenetic and geographic distances.</title>
        <authorList>
            <person name="Vollmers J."/>
            <person name="Petersen J."/>
        </authorList>
    </citation>
    <scope>NUCLEOTIDE SEQUENCE [LARGE SCALE GENOMIC DNA]</scope>
    <source>
        <strain evidence="2 3">DSM 26383</strain>
    </source>
</reference>